<feature type="domain" description="SBSPON-like C-terminal" evidence="1">
    <location>
        <begin position="15"/>
        <end position="73"/>
    </location>
</feature>
<organism evidence="4">
    <name type="scientific">Nippostrongylus brasiliensis</name>
    <name type="common">Rat hookworm</name>
    <dbReference type="NCBI Taxonomy" id="27835"/>
    <lineage>
        <taxon>Eukaryota</taxon>
        <taxon>Metazoa</taxon>
        <taxon>Ecdysozoa</taxon>
        <taxon>Nematoda</taxon>
        <taxon>Chromadorea</taxon>
        <taxon>Rhabditida</taxon>
        <taxon>Rhabditina</taxon>
        <taxon>Rhabditomorpha</taxon>
        <taxon>Strongyloidea</taxon>
        <taxon>Heligmosomidae</taxon>
        <taxon>Nippostrongylus</taxon>
    </lineage>
</organism>
<dbReference type="WBParaSite" id="NBR_0000556501-mRNA-1">
    <property type="protein sequence ID" value="NBR_0000556501-mRNA-1"/>
    <property type="gene ID" value="NBR_0000556501"/>
</dbReference>
<evidence type="ECO:0000313" key="2">
    <source>
        <dbReference type="EMBL" id="VDL69155.1"/>
    </source>
</evidence>
<dbReference type="Pfam" id="PF25031">
    <property type="entry name" value="SBSPON_C"/>
    <property type="match status" value="1"/>
</dbReference>
<evidence type="ECO:0000259" key="1">
    <source>
        <dbReference type="Pfam" id="PF25031"/>
    </source>
</evidence>
<evidence type="ECO:0000313" key="3">
    <source>
        <dbReference type="Proteomes" id="UP000271162"/>
    </source>
</evidence>
<reference evidence="2 3" key="2">
    <citation type="submission" date="2018-11" db="EMBL/GenBank/DDBJ databases">
        <authorList>
            <consortium name="Pathogen Informatics"/>
        </authorList>
    </citation>
    <scope>NUCLEOTIDE SEQUENCE [LARGE SCALE GENOMIC DNA]</scope>
</reference>
<dbReference type="EMBL" id="UYSL01014007">
    <property type="protein sequence ID" value="VDL69155.1"/>
    <property type="molecule type" value="Genomic_DNA"/>
</dbReference>
<keyword evidence="3" id="KW-1185">Reference proteome</keyword>
<accession>A0A0N4XSR3</accession>
<reference evidence="4" key="1">
    <citation type="submission" date="2017-02" db="UniProtKB">
        <authorList>
            <consortium name="WormBaseParasite"/>
        </authorList>
    </citation>
    <scope>IDENTIFICATION</scope>
</reference>
<dbReference type="STRING" id="27835.A0A0N4XSR3"/>
<dbReference type="Proteomes" id="UP000271162">
    <property type="component" value="Unassembled WGS sequence"/>
</dbReference>
<dbReference type="InterPro" id="IPR056801">
    <property type="entry name" value="SBSPON_C"/>
</dbReference>
<evidence type="ECO:0000313" key="4">
    <source>
        <dbReference type="WBParaSite" id="NBR_0000556501-mRNA-1"/>
    </source>
</evidence>
<proteinExistence type="predicted"/>
<gene>
    <name evidence="2" type="ORF">NBR_LOCUS5566</name>
</gene>
<dbReference type="AlphaFoldDB" id="A0A0N4XSR3"/>
<name>A0A0N4XSR3_NIPBR</name>
<protein>
    <submittedName>
        <fullName evidence="4">HET domain-containing protein</fullName>
    </submittedName>
</protein>
<sequence>MTVCVLYSDITTVALLLDYRYNETRSKTSRDNIYWDLPSVQEKLQKATQYCVKYKIGWVNRNCWHKQFKTKLYR</sequence>